<evidence type="ECO:0000256" key="1">
    <source>
        <dbReference type="ARBA" id="ARBA00022801"/>
    </source>
</evidence>
<evidence type="ECO:0000259" key="2">
    <source>
        <dbReference type="Pfam" id="PF01979"/>
    </source>
</evidence>
<name>A0AA38XLM2_9EURO</name>
<dbReference type="InterPro" id="IPR050287">
    <property type="entry name" value="MTA/SAH_deaminase"/>
</dbReference>
<dbReference type="Pfam" id="PF01979">
    <property type="entry name" value="Amidohydro_1"/>
    <property type="match status" value="1"/>
</dbReference>
<dbReference type="PANTHER" id="PTHR43794:SF11">
    <property type="entry name" value="AMIDOHYDROLASE-RELATED DOMAIN-CONTAINING PROTEIN"/>
    <property type="match status" value="1"/>
</dbReference>
<dbReference type="SUPFAM" id="SSF51338">
    <property type="entry name" value="Composite domain of metallo-dependent hydrolases"/>
    <property type="match status" value="1"/>
</dbReference>
<feature type="domain" description="Amidohydrolase-related" evidence="2">
    <location>
        <begin position="64"/>
        <end position="446"/>
    </location>
</feature>
<organism evidence="3 4">
    <name type="scientific">Cladophialophora chaetospira</name>
    <dbReference type="NCBI Taxonomy" id="386627"/>
    <lineage>
        <taxon>Eukaryota</taxon>
        <taxon>Fungi</taxon>
        <taxon>Dikarya</taxon>
        <taxon>Ascomycota</taxon>
        <taxon>Pezizomycotina</taxon>
        <taxon>Eurotiomycetes</taxon>
        <taxon>Chaetothyriomycetidae</taxon>
        <taxon>Chaetothyriales</taxon>
        <taxon>Herpotrichiellaceae</taxon>
        <taxon>Cladophialophora</taxon>
    </lineage>
</organism>
<dbReference type="InterPro" id="IPR006680">
    <property type="entry name" value="Amidohydro-rel"/>
</dbReference>
<evidence type="ECO:0000313" key="4">
    <source>
        <dbReference type="Proteomes" id="UP001172673"/>
    </source>
</evidence>
<dbReference type="Proteomes" id="UP001172673">
    <property type="component" value="Unassembled WGS sequence"/>
</dbReference>
<sequence>MTSIRPPSSLLFRGGIVLTHDENDRVVPLHEMDVLVRDNIIADIGKNISPPVGDTEVIDCKGKIISPGFVDTHHHLWQTQLKGRHAEEGLVAYMYSGNMMSYAYTPEDMYWGQLSGCLEAINAGTTTVLDHAHCAYTPDHATSALTATIDLGIRAIFAYTVPTRISKWDKSQCVPEQDLIPEWALKQLGDLSEKHNSPGSLVEVAMGFDLWFLPKDMVLGIFGALRQSRLRLVTAHVGRNAFMGLQSQVQKFKSYDLLRSPFAPAESSPDMPFLVLSHCNGISEEDLALLAASGTSISSTPGTESQMMGYPVALDPVLKREKAANVSLGVDCHSSESASIPLQARMLLQLTRVEKNAKMVAEGNFPSEDVTGTSEEVFNLATIRGARCLGLNDQIGSIEVGKKADLVVFDAAGSVGMLSAAEYDPVVAIVRFSEAADIECVVVDGVVRKRGGKLVSTKVSAEGKGELEWRDIAQEVRRSQKEIQARIDGLSLEKARKTLLGMFHTDVSRLVDAV</sequence>
<reference evidence="3" key="1">
    <citation type="submission" date="2022-10" db="EMBL/GenBank/DDBJ databases">
        <title>Culturing micro-colonial fungi from biological soil crusts in the Mojave desert and describing Neophaeococcomyces mojavensis, and introducing the new genera and species Taxawa tesnikishii.</title>
        <authorList>
            <person name="Kurbessoian T."/>
            <person name="Stajich J.E."/>
        </authorList>
    </citation>
    <scope>NUCLEOTIDE SEQUENCE</scope>
    <source>
        <strain evidence="3">TK_41</strain>
    </source>
</reference>
<comment type="caution">
    <text evidence="3">The sequence shown here is derived from an EMBL/GenBank/DDBJ whole genome shotgun (WGS) entry which is preliminary data.</text>
</comment>
<dbReference type="PANTHER" id="PTHR43794">
    <property type="entry name" value="AMINOHYDROLASE SSNA-RELATED"/>
    <property type="match status" value="1"/>
</dbReference>
<proteinExistence type="predicted"/>
<dbReference type="InterPro" id="IPR011059">
    <property type="entry name" value="Metal-dep_hydrolase_composite"/>
</dbReference>
<protein>
    <recommendedName>
        <fullName evidence="2">Amidohydrolase-related domain-containing protein</fullName>
    </recommendedName>
</protein>
<dbReference type="SUPFAM" id="SSF51556">
    <property type="entry name" value="Metallo-dependent hydrolases"/>
    <property type="match status" value="1"/>
</dbReference>
<keyword evidence="4" id="KW-1185">Reference proteome</keyword>
<dbReference type="EMBL" id="JAPDRK010000002">
    <property type="protein sequence ID" value="KAJ9615762.1"/>
    <property type="molecule type" value="Genomic_DNA"/>
</dbReference>
<dbReference type="GO" id="GO:0016810">
    <property type="term" value="F:hydrolase activity, acting on carbon-nitrogen (but not peptide) bonds"/>
    <property type="evidence" value="ECO:0007669"/>
    <property type="project" value="InterPro"/>
</dbReference>
<gene>
    <name evidence="3" type="ORF">H2200_001839</name>
</gene>
<keyword evidence="1" id="KW-0378">Hydrolase</keyword>
<dbReference type="AlphaFoldDB" id="A0AA38XLM2"/>
<accession>A0AA38XLM2</accession>
<dbReference type="Gene3D" id="3.20.20.140">
    <property type="entry name" value="Metal-dependent hydrolases"/>
    <property type="match status" value="1"/>
</dbReference>
<dbReference type="Gene3D" id="2.30.40.10">
    <property type="entry name" value="Urease, subunit C, domain 1"/>
    <property type="match status" value="1"/>
</dbReference>
<dbReference type="InterPro" id="IPR032466">
    <property type="entry name" value="Metal_Hydrolase"/>
</dbReference>
<evidence type="ECO:0000313" key="3">
    <source>
        <dbReference type="EMBL" id="KAJ9615762.1"/>
    </source>
</evidence>